<dbReference type="RefSeq" id="WP_082778545.1">
    <property type="nucleotide sequence ID" value="NZ_LTEB01000014.1"/>
</dbReference>
<name>A0ABR5VBD9_9CORY</name>
<dbReference type="Gene3D" id="3.40.50.300">
    <property type="entry name" value="P-loop containing nucleotide triphosphate hydrolases"/>
    <property type="match status" value="3"/>
</dbReference>
<dbReference type="EMBL" id="LTEB01000014">
    <property type="protein sequence ID" value="KXU18896.1"/>
    <property type="molecule type" value="Genomic_DNA"/>
</dbReference>
<evidence type="ECO:0000256" key="3">
    <source>
        <dbReference type="ARBA" id="ARBA00022692"/>
    </source>
</evidence>
<evidence type="ECO:0000256" key="1">
    <source>
        <dbReference type="ARBA" id="ARBA00004651"/>
    </source>
</evidence>
<keyword evidence="3" id="KW-0812">Transmembrane</keyword>
<dbReference type="SUPFAM" id="SSF52540">
    <property type="entry name" value="P-loop containing nucleoside triphosphate hydrolases"/>
    <property type="match status" value="3"/>
</dbReference>
<keyword evidence="7" id="KW-1133">Transmembrane helix</keyword>
<evidence type="ECO:0000256" key="6">
    <source>
        <dbReference type="ARBA" id="ARBA00022840"/>
    </source>
</evidence>
<protein>
    <submittedName>
        <fullName evidence="11">Type VII secretion protein EccCb</fullName>
    </submittedName>
</protein>
<keyword evidence="12" id="KW-1185">Reference proteome</keyword>
<evidence type="ECO:0000256" key="2">
    <source>
        <dbReference type="ARBA" id="ARBA00022475"/>
    </source>
</evidence>
<keyword evidence="8" id="KW-0472">Membrane</keyword>
<evidence type="ECO:0000256" key="9">
    <source>
        <dbReference type="PROSITE-ProRule" id="PRU00289"/>
    </source>
</evidence>
<sequence length="1245" mass="134124">MSILGLSREKIVEPLDSALREPAPPLPQAGIDAEPVPEAVRPQPVPLIRLLMPIVMVAAMLGMVALMVLGAGPSRRISPMSLMFPLMMLASVFMMINPQGGSQDPDETRRTYLRHLKALREKVLEVSAAQRAHEEHRNPAPAQVAALVGSYRMWERNADAPDALEVRVGTGPMSLCVPINVPDSGATEDLDPVCAVSVRHTVNALRTLAQMPVVIQIQAFNYLGLSGENAAGVARAMVAHLAVAHGPETLGIEVYPQAGGQWEWVKWLPHARAPKKARFRIVLVDATAIPPHEDLWAEEEITAYICVGVQRFTPLGQRAEEDGIFLVADEKLQVVTAAGEEVLGVPDMVSAPDALLLARNLARFRRPDSYRGIRTRKHKNDLLDLVGVRDVDELAASGMWHGRAGEQRLKVPIGLDEAGQPVFLDLKESAQGGMGPHGLCIGATGSGKSELLRTLVTSLAATHTPAELNLVLVDFKGGATFLGCDSLPHTSAVITNLEDESTLVERMHDAISGEMNRRQELLRAAGNFANVDAFNASASAVGKFGPLPALVIVVDEFSELLGQHPDFAELFVAVGRLGRSLHVHLLLASQRLEEGRLRGLDSHLSYRIGLKTFSAAESRQVLGVTDAYHLPAQPGAGYLKTDADAPVSFQATYVSGPVERQIPVAADSSGEGEAAAHVARGRVSFFNGWPENTDADAKPAQPDTQTVVDDTQTLLDAVVSAAASEAQRRQQKAHRIWLPPLPDVVELSKVVGNTREQLAEQAGPPNLEAALGIIDRPYHQRQDRLLVNLAEKGGHLAICGGPQSGKSMALRSLVSTLAVLNLPTQVRFYVIDLGGGDLAPLERLPHVAGVAGRAEPEKVRRIVDEVAGHIRCPSETHTFLVIDGWHHIGTAGAEYEDLSEAITGIVADGASANIHVAVSTNRWTSLRPNVRDLISQRLELRLGEAMDSLIDRKAQQKLPSAPGRGLTGEGENMLIAVTANQDIAHVGRLHADSLPAPALKMLPDRLDEVPAQDAEAGIPWGIGGPDLEPLYWNPDTTAHVVCVGSQGSGKSTFLRTLVRGIEAFPREEARLVVLDQRRAHLGEFNPEMVAAYAANTAACQQVISDTVRTLEARMPGAEVTPSELAARSWWEGPELYLVIEDLDLISEITLAPLLELLPHARDIGLHLIISRKSGGISRALFSQFLSAVRDLQPAVFLLDSDREEGTIFGLKPAVQPAGRGQWSVRGALIGIAQSLYTEPNQENDS</sequence>
<evidence type="ECO:0000256" key="4">
    <source>
        <dbReference type="ARBA" id="ARBA00022737"/>
    </source>
</evidence>
<dbReference type="SMART" id="SM00382">
    <property type="entry name" value="AAA"/>
    <property type="match status" value="2"/>
</dbReference>
<dbReference type="InterPro" id="IPR050206">
    <property type="entry name" value="FtsK/SpoIIIE/SftA"/>
</dbReference>
<dbReference type="PANTHER" id="PTHR22683">
    <property type="entry name" value="SPORULATION PROTEIN RELATED"/>
    <property type="match status" value="1"/>
</dbReference>
<gene>
    <name evidence="11" type="primary">eccCb</name>
    <name evidence="11" type="ORF">WM41_0429</name>
</gene>
<proteinExistence type="predicted"/>
<dbReference type="Pfam" id="PF01580">
    <property type="entry name" value="FtsK_SpoIIIE"/>
    <property type="match status" value="2"/>
</dbReference>
<evidence type="ECO:0000256" key="7">
    <source>
        <dbReference type="ARBA" id="ARBA00022989"/>
    </source>
</evidence>
<dbReference type="InterPro" id="IPR023836">
    <property type="entry name" value="EccCa-like_Actinobacteria"/>
</dbReference>
<comment type="subcellular location">
    <subcellularLocation>
        <location evidence="1">Cell membrane</location>
        <topology evidence="1">Multi-pass membrane protein</topology>
    </subcellularLocation>
</comment>
<dbReference type="PANTHER" id="PTHR22683:SF1">
    <property type="entry name" value="TYPE VII SECRETION SYSTEM PROTEIN ESSC"/>
    <property type="match status" value="1"/>
</dbReference>
<evidence type="ECO:0000256" key="5">
    <source>
        <dbReference type="ARBA" id="ARBA00022741"/>
    </source>
</evidence>
<evidence type="ECO:0000259" key="10">
    <source>
        <dbReference type="PROSITE" id="PS50901"/>
    </source>
</evidence>
<evidence type="ECO:0000256" key="8">
    <source>
        <dbReference type="ARBA" id="ARBA00023136"/>
    </source>
</evidence>
<feature type="domain" description="FtsK" evidence="10">
    <location>
        <begin position="419"/>
        <end position="619"/>
    </location>
</feature>
<dbReference type="NCBIfam" id="TIGR03925">
    <property type="entry name" value="T7SS_EccC_b"/>
    <property type="match status" value="1"/>
</dbReference>
<dbReference type="PROSITE" id="PS50901">
    <property type="entry name" value="FTSK"/>
    <property type="match status" value="3"/>
</dbReference>
<feature type="binding site" evidence="9">
    <location>
        <begin position="1044"/>
        <end position="1051"/>
    </location>
    <ligand>
        <name>ATP</name>
        <dbReference type="ChEBI" id="CHEBI:30616"/>
    </ligand>
</feature>
<dbReference type="InterPro" id="IPR027417">
    <property type="entry name" value="P-loop_NTPase"/>
</dbReference>
<reference evidence="11 12" key="1">
    <citation type="journal article" date="2016" name="Int. J. Syst. Evol. Microbiol.">
        <title>Resolving the Complexity of Human Skin Metagenomes Using Single-Molecule Sequencing.</title>
        <authorList>
            <consortium name="NISC Comparative Sequencing Program"/>
            <person name="Tsai Y.C."/>
            <person name="Conlan S."/>
            <person name="Deming C."/>
            <person name="Segre J.A."/>
            <person name="Kong H.H."/>
            <person name="Korlach J."/>
            <person name="Oh J."/>
        </authorList>
    </citation>
    <scope>NUCLEOTIDE SEQUENCE [LARGE SCALE GENOMIC DNA]</scope>
    <source>
        <strain evidence="11 12">1B08</strain>
    </source>
</reference>
<accession>A0ABR5VBD9</accession>
<organism evidence="11 12">
    <name type="scientific">Corynebacterium simulans</name>
    <dbReference type="NCBI Taxonomy" id="146827"/>
    <lineage>
        <taxon>Bacteria</taxon>
        <taxon>Bacillati</taxon>
        <taxon>Actinomycetota</taxon>
        <taxon>Actinomycetes</taxon>
        <taxon>Mycobacteriales</taxon>
        <taxon>Corynebacteriaceae</taxon>
        <taxon>Corynebacterium</taxon>
    </lineage>
</organism>
<feature type="domain" description="FtsK" evidence="10">
    <location>
        <begin position="782"/>
        <end position="949"/>
    </location>
</feature>
<feature type="binding site" evidence="9">
    <location>
        <begin position="442"/>
        <end position="449"/>
    </location>
    <ligand>
        <name>ATP</name>
        <dbReference type="ChEBI" id="CHEBI:30616"/>
    </ligand>
</feature>
<feature type="domain" description="FtsK" evidence="10">
    <location>
        <begin position="1027"/>
        <end position="1204"/>
    </location>
</feature>
<comment type="caution">
    <text evidence="11">The sequence shown here is derived from an EMBL/GenBank/DDBJ whole genome shotgun (WGS) entry which is preliminary data.</text>
</comment>
<keyword evidence="4" id="KW-0677">Repeat</keyword>
<feature type="binding site" evidence="9">
    <location>
        <begin position="800"/>
        <end position="807"/>
    </location>
    <ligand>
        <name>ATP</name>
        <dbReference type="ChEBI" id="CHEBI:30616"/>
    </ligand>
</feature>
<evidence type="ECO:0000313" key="11">
    <source>
        <dbReference type="EMBL" id="KXU18896.1"/>
    </source>
</evidence>
<keyword evidence="5 9" id="KW-0547">Nucleotide-binding</keyword>
<dbReference type="NCBIfam" id="TIGR03924">
    <property type="entry name" value="T7SS_EccC_a"/>
    <property type="match status" value="1"/>
</dbReference>
<dbReference type="InterPro" id="IPR002543">
    <property type="entry name" value="FtsK_dom"/>
</dbReference>
<dbReference type="InterPro" id="IPR003593">
    <property type="entry name" value="AAA+_ATPase"/>
</dbReference>
<evidence type="ECO:0000313" key="12">
    <source>
        <dbReference type="Proteomes" id="UP000070339"/>
    </source>
</evidence>
<keyword evidence="6 9" id="KW-0067">ATP-binding</keyword>
<dbReference type="Proteomes" id="UP000070339">
    <property type="component" value="Unassembled WGS sequence"/>
</dbReference>
<keyword evidence="2" id="KW-1003">Cell membrane</keyword>
<dbReference type="InterPro" id="IPR023837">
    <property type="entry name" value="EccCb-like_Actinobacteria"/>
</dbReference>